<dbReference type="InterPro" id="IPR003599">
    <property type="entry name" value="Ig_sub"/>
</dbReference>
<dbReference type="FunFam" id="2.60.40.10:FF:000142">
    <property type="entry name" value="V-set domain-containing T-cell activation inhibitor 1"/>
    <property type="match status" value="1"/>
</dbReference>
<evidence type="ECO:0000259" key="8">
    <source>
        <dbReference type="PROSITE" id="PS50835"/>
    </source>
</evidence>
<evidence type="ECO:0000313" key="10">
    <source>
        <dbReference type="Proteomes" id="UP000261340"/>
    </source>
</evidence>
<dbReference type="InterPro" id="IPR007110">
    <property type="entry name" value="Ig-like_dom"/>
</dbReference>
<dbReference type="Ensembl" id="ENSACIT00000013151.1">
    <property type="protein sequence ID" value="ENSACIP00000012793.1"/>
    <property type="gene ID" value="ENSACIG00000009973.1"/>
</dbReference>
<protein>
    <recommendedName>
        <fullName evidence="8">Ig-like domain-containing protein</fullName>
    </recommendedName>
</protein>
<dbReference type="GO" id="GO:0050863">
    <property type="term" value="P:regulation of T cell activation"/>
    <property type="evidence" value="ECO:0007669"/>
    <property type="project" value="UniProtKB-ARBA"/>
</dbReference>
<dbReference type="AlphaFoldDB" id="A0A3Q0RSR9"/>
<dbReference type="OMA" id="IQWRRND"/>
<dbReference type="PROSITE" id="PS50835">
    <property type="entry name" value="IG_LIKE"/>
    <property type="match status" value="1"/>
</dbReference>
<feature type="chain" id="PRO_5018678778" description="Ig-like domain-containing protein" evidence="7">
    <location>
        <begin position="26"/>
        <end position="277"/>
    </location>
</feature>
<keyword evidence="5" id="KW-0325">Glycoprotein</keyword>
<keyword evidence="3" id="KW-0472">Membrane</keyword>
<sequence length="277" mass="32182">MKLFLFSLYIFIPLFPCFDSTFVSAGESDVIGSDEPVKANVGQEVILPCHLEPPFNVSTLTVEWKRNNTFVHLYRSRKDDPTSQDNQFKGRTSLFPEEMKKGNISLLLRNVSQADEGLYICHVPKLHSQVRKGNITLTENHHFIVKGTHRQMSFLFFLHFLNVFIFVLNVTVEWSRPDLDSRLVHVWPERPELQNPSYKGRTSLFIIEMENGNISLKISKVKLSDEGRYRCFIPDLHKGSTFHLVVGKKMMIYHYFNLRLLTFGSFPENIRSICMHV</sequence>
<keyword evidence="2 7" id="KW-0732">Signal</keyword>
<dbReference type="GO" id="GO:0050852">
    <property type="term" value="P:T cell receptor signaling pathway"/>
    <property type="evidence" value="ECO:0007669"/>
    <property type="project" value="TreeGrafter"/>
</dbReference>
<dbReference type="GO" id="GO:0005102">
    <property type="term" value="F:signaling receptor binding"/>
    <property type="evidence" value="ECO:0007669"/>
    <property type="project" value="TreeGrafter"/>
</dbReference>
<evidence type="ECO:0000256" key="1">
    <source>
        <dbReference type="ARBA" id="ARBA00004370"/>
    </source>
</evidence>
<evidence type="ECO:0000256" key="7">
    <source>
        <dbReference type="SAM" id="SignalP"/>
    </source>
</evidence>
<feature type="domain" description="Ig-like" evidence="8">
    <location>
        <begin position="16"/>
        <end position="138"/>
    </location>
</feature>
<evidence type="ECO:0000256" key="2">
    <source>
        <dbReference type="ARBA" id="ARBA00022729"/>
    </source>
</evidence>
<reference evidence="9" key="2">
    <citation type="submission" date="2025-09" db="UniProtKB">
        <authorList>
            <consortium name="Ensembl"/>
        </authorList>
    </citation>
    <scope>IDENTIFICATION</scope>
</reference>
<comment type="subcellular location">
    <subcellularLocation>
        <location evidence="1">Membrane</location>
    </subcellularLocation>
</comment>
<evidence type="ECO:0000313" key="9">
    <source>
        <dbReference type="Ensembl" id="ENSACIP00000012793.1"/>
    </source>
</evidence>
<dbReference type="InterPro" id="IPR050504">
    <property type="entry name" value="IgSF_BTN/MOG"/>
</dbReference>
<evidence type="ECO:0000256" key="6">
    <source>
        <dbReference type="ARBA" id="ARBA00023319"/>
    </source>
</evidence>
<accession>A0A3Q0RSR9</accession>
<dbReference type="GO" id="GO:0001817">
    <property type="term" value="P:regulation of cytokine production"/>
    <property type="evidence" value="ECO:0007669"/>
    <property type="project" value="TreeGrafter"/>
</dbReference>
<dbReference type="STRING" id="61819.ENSACIP00000012793"/>
<dbReference type="InterPro" id="IPR013783">
    <property type="entry name" value="Ig-like_fold"/>
</dbReference>
<dbReference type="PANTHER" id="PTHR24100">
    <property type="entry name" value="BUTYROPHILIN"/>
    <property type="match status" value="1"/>
</dbReference>
<dbReference type="Pfam" id="PF07686">
    <property type="entry name" value="V-set"/>
    <property type="match status" value="2"/>
</dbReference>
<organism evidence="9 10">
    <name type="scientific">Amphilophus citrinellus</name>
    <name type="common">Midas cichlid</name>
    <name type="synonym">Cichlasoma citrinellum</name>
    <dbReference type="NCBI Taxonomy" id="61819"/>
    <lineage>
        <taxon>Eukaryota</taxon>
        <taxon>Metazoa</taxon>
        <taxon>Chordata</taxon>
        <taxon>Craniata</taxon>
        <taxon>Vertebrata</taxon>
        <taxon>Euteleostomi</taxon>
        <taxon>Actinopterygii</taxon>
        <taxon>Neopterygii</taxon>
        <taxon>Teleostei</taxon>
        <taxon>Neoteleostei</taxon>
        <taxon>Acanthomorphata</taxon>
        <taxon>Ovalentaria</taxon>
        <taxon>Cichlomorphae</taxon>
        <taxon>Cichliformes</taxon>
        <taxon>Cichlidae</taxon>
        <taxon>New World cichlids</taxon>
        <taxon>Cichlasomatinae</taxon>
        <taxon>Heroini</taxon>
        <taxon>Amphilophus</taxon>
    </lineage>
</organism>
<evidence type="ECO:0000256" key="3">
    <source>
        <dbReference type="ARBA" id="ARBA00023136"/>
    </source>
</evidence>
<feature type="signal peptide" evidence="7">
    <location>
        <begin position="1"/>
        <end position="25"/>
    </location>
</feature>
<dbReference type="InterPro" id="IPR036179">
    <property type="entry name" value="Ig-like_dom_sf"/>
</dbReference>
<dbReference type="GO" id="GO:0009897">
    <property type="term" value="C:external side of plasma membrane"/>
    <property type="evidence" value="ECO:0007669"/>
    <property type="project" value="TreeGrafter"/>
</dbReference>
<dbReference type="Proteomes" id="UP000261340">
    <property type="component" value="Unplaced"/>
</dbReference>
<dbReference type="GO" id="GO:1903037">
    <property type="term" value="P:regulation of leukocyte cell-cell adhesion"/>
    <property type="evidence" value="ECO:0007669"/>
    <property type="project" value="UniProtKB-ARBA"/>
</dbReference>
<reference evidence="9" key="1">
    <citation type="submission" date="2025-08" db="UniProtKB">
        <authorList>
            <consortium name="Ensembl"/>
        </authorList>
    </citation>
    <scope>IDENTIFICATION</scope>
</reference>
<dbReference type="GeneTree" id="ENSGT01050000244843"/>
<keyword evidence="4" id="KW-1015">Disulfide bond</keyword>
<proteinExistence type="predicted"/>
<keyword evidence="10" id="KW-1185">Reference proteome</keyword>
<dbReference type="InterPro" id="IPR013106">
    <property type="entry name" value="Ig_V-set"/>
</dbReference>
<keyword evidence="6" id="KW-0393">Immunoglobulin domain</keyword>
<name>A0A3Q0RSR9_AMPCI</name>
<evidence type="ECO:0000256" key="5">
    <source>
        <dbReference type="ARBA" id="ARBA00023180"/>
    </source>
</evidence>
<dbReference type="Gene3D" id="2.60.40.10">
    <property type="entry name" value="Immunoglobulins"/>
    <property type="match status" value="2"/>
</dbReference>
<dbReference type="SMART" id="SM00409">
    <property type="entry name" value="IG"/>
    <property type="match status" value="2"/>
</dbReference>
<evidence type="ECO:0000256" key="4">
    <source>
        <dbReference type="ARBA" id="ARBA00023157"/>
    </source>
</evidence>
<dbReference type="SUPFAM" id="SSF48726">
    <property type="entry name" value="Immunoglobulin"/>
    <property type="match status" value="2"/>
</dbReference>